<sequence length="147" mass="15821">MAPQESADFQEESRESTSSEVVLPDTANPLVPVPPGSETPILSSSLSLAPISGSALCVKNPDSSIEKAFLGLSKDIESGFLISENNQGEIREACGALEKKLDLLLLRTQALEEAVEVMKDEIRDYKGEFNTLKGNEQTAKQAGKARK</sequence>
<feature type="coiled-coil region" evidence="1">
    <location>
        <begin position="101"/>
        <end position="135"/>
    </location>
</feature>
<proteinExistence type="predicted"/>
<evidence type="ECO:0000256" key="1">
    <source>
        <dbReference type="SAM" id="Coils"/>
    </source>
</evidence>
<dbReference type="AlphaFoldDB" id="A0AAV7WX75"/>
<name>A0AAV7WX75_PLEWA</name>
<protein>
    <submittedName>
        <fullName evidence="3">Uncharacterized protein</fullName>
    </submittedName>
</protein>
<evidence type="ECO:0000256" key="2">
    <source>
        <dbReference type="SAM" id="MobiDB-lite"/>
    </source>
</evidence>
<evidence type="ECO:0000313" key="4">
    <source>
        <dbReference type="Proteomes" id="UP001066276"/>
    </source>
</evidence>
<comment type="caution">
    <text evidence="3">The sequence shown here is derived from an EMBL/GenBank/DDBJ whole genome shotgun (WGS) entry which is preliminary data.</text>
</comment>
<organism evidence="3 4">
    <name type="scientific">Pleurodeles waltl</name>
    <name type="common">Iberian ribbed newt</name>
    <dbReference type="NCBI Taxonomy" id="8319"/>
    <lineage>
        <taxon>Eukaryota</taxon>
        <taxon>Metazoa</taxon>
        <taxon>Chordata</taxon>
        <taxon>Craniata</taxon>
        <taxon>Vertebrata</taxon>
        <taxon>Euteleostomi</taxon>
        <taxon>Amphibia</taxon>
        <taxon>Batrachia</taxon>
        <taxon>Caudata</taxon>
        <taxon>Salamandroidea</taxon>
        <taxon>Salamandridae</taxon>
        <taxon>Pleurodelinae</taxon>
        <taxon>Pleurodeles</taxon>
    </lineage>
</organism>
<accession>A0AAV7WX75</accession>
<keyword evidence="1" id="KW-0175">Coiled coil</keyword>
<dbReference type="EMBL" id="JANPWB010000001">
    <property type="protein sequence ID" value="KAJ1217466.1"/>
    <property type="molecule type" value="Genomic_DNA"/>
</dbReference>
<feature type="region of interest" description="Disordered" evidence="2">
    <location>
        <begin position="1"/>
        <end position="36"/>
    </location>
</feature>
<keyword evidence="4" id="KW-1185">Reference proteome</keyword>
<dbReference type="Proteomes" id="UP001066276">
    <property type="component" value="Chromosome 1_1"/>
</dbReference>
<evidence type="ECO:0000313" key="3">
    <source>
        <dbReference type="EMBL" id="KAJ1217466.1"/>
    </source>
</evidence>
<gene>
    <name evidence="3" type="ORF">NDU88_005060</name>
</gene>
<reference evidence="3" key="1">
    <citation type="journal article" date="2022" name="bioRxiv">
        <title>Sequencing and chromosome-scale assembly of the giantPleurodeles waltlgenome.</title>
        <authorList>
            <person name="Brown T."/>
            <person name="Elewa A."/>
            <person name="Iarovenko S."/>
            <person name="Subramanian E."/>
            <person name="Araus A.J."/>
            <person name="Petzold A."/>
            <person name="Susuki M."/>
            <person name="Suzuki K.-i.T."/>
            <person name="Hayashi T."/>
            <person name="Toyoda A."/>
            <person name="Oliveira C."/>
            <person name="Osipova E."/>
            <person name="Leigh N.D."/>
            <person name="Simon A."/>
            <person name="Yun M.H."/>
        </authorList>
    </citation>
    <scope>NUCLEOTIDE SEQUENCE</scope>
    <source>
        <strain evidence="3">20211129_DDA</strain>
        <tissue evidence="3">Liver</tissue>
    </source>
</reference>